<proteinExistence type="inferred from homology"/>
<dbReference type="Gene3D" id="1.10.287.470">
    <property type="entry name" value="Helix hairpin bin"/>
    <property type="match status" value="1"/>
</dbReference>
<dbReference type="FunFam" id="2.40.420.20:FF:000001">
    <property type="entry name" value="Efflux RND transporter periplasmic adaptor subunit"/>
    <property type="match status" value="1"/>
</dbReference>
<dbReference type="Pfam" id="PF02321">
    <property type="entry name" value="OEP"/>
    <property type="match status" value="1"/>
</dbReference>
<feature type="domain" description="Multidrug resistance protein MdtA-like beta-barrel" evidence="7">
    <location>
        <begin position="211"/>
        <end position="300"/>
    </location>
</feature>
<evidence type="ECO:0000256" key="3">
    <source>
        <dbReference type="ARBA" id="ARBA00009477"/>
    </source>
</evidence>
<feature type="coiled-coil region" evidence="4">
    <location>
        <begin position="150"/>
        <end position="177"/>
    </location>
</feature>
<protein>
    <submittedName>
        <fullName evidence="9">Efflux RND transporter periplasmic adaptor subunit</fullName>
    </submittedName>
</protein>
<dbReference type="SUPFAM" id="SSF111369">
    <property type="entry name" value="HlyD-like secretion proteins"/>
    <property type="match status" value="1"/>
</dbReference>
<dbReference type="PROSITE" id="PS51257">
    <property type="entry name" value="PROKAR_LIPOPROTEIN"/>
    <property type="match status" value="1"/>
</dbReference>
<dbReference type="InterPro" id="IPR058626">
    <property type="entry name" value="MdtA-like_b-barrel"/>
</dbReference>
<comment type="similarity">
    <text evidence="2">Belongs to the outer membrane factor (OMF) (TC 1.B.17) family.</text>
</comment>
<name>A0A845SE14_9GAMM</name>
<feature type="domain" description="Multidrug resistance protein MdtA-like C-terminal permuted SH3" evidence="8">
    <location>
        <begin position="304"/>
        <end position="363"/>
    </location>
</feature>
<comment type="similarity">
    <text evidence="3">Belongs to the membrane fusion protein (MFP) (TC 8.A.1) family.</text>
</comment>
<evidence type="ECO:0000259" key="8">
    <source>
        <dbReference type="Pfam" id="PF25967"/>
    </source>
</evidence>
<evidence type="ECO:0000259" key="7">
    <source>
        <dbReference type="Pfam" id="PF25944"/>
    </source>
</evidence>
<dbReference type="Gene3D" id="2.40.420.20">
    <property type="match status" value="1"/>
</dbReference>
<dbReference type="InterPro" id="IPR058625">
    <property type="entry name" value="MdtA-like_BSH"/>
</dbReference>
<dbReference type="SUPFAM" id="SSF56954">
    <property type="entry name" value="Outer membrane efflux proteins (OEP)"/>
    <property type="match status" value="1"/>
</dbReference>
<dbReference type="Pfam" id="PF25967">
    <property type="entry name" value="RND-MFP_C"/>
    <property type="match status" value="1"/>
</dbReference>
<evidence type="ECO:0000313" key="10">
    <source>
        <dbReference type="Proteomes" id="UP000461443"/>
    </source>
</evidence>
<dbReference type="GO" id="GO:0005886">
    <property type="term" value="C:plasma membrane"/>
    <property type="evidence" value="ECO:0007669"/>
    <property type="project" value="UniProtKB-SubCell"/>
</dbReference>
<dbReference type="NCBIfam" id="TIGR01730">
    <property type="entry name" value="RND_mfp"/>
    <property type="match status" value="1"/>
</dbReference>
<keyword evidence="4" id="KW-0175">Coiled coil</keyword>
<feature type="domain" description="Multidrug resistance protein MdtA-like barrel-sandwich hybrid" evidence="6">
    <location>
        <begin position="64"/>
        <end position="207"/>
    </location>
</feature>
<sequence>MLEHRGVRGWSLMVVVIAAPLLIGGCDGDNDVPNATPRAVQAIIVQARPLTLTHEWPGRTEPDRVAEVRARVAGIVLSRNFEEGADVEAGQVLFQIDPAPFKATLSRAQGELAKADAELFDARAAVKRYTPLAEIEAVSRQDFDAAQAALKSALAARQSAQADVETARLELDDATVRASISGRIGRAQVTEGALVGENEATALATIQQLDPAYADFKQPVADVLRMRAALAEGRLAQDRDQGAWISVTVDGTDQTRDGHLLFSDITVDRTTGQVSLRGQLANPDALLLPGMYVRVHTQQGVDPNAILVPQRAVRRSTKGKAQVLLIGKDDIVEARPVTTGTMQGSEWHILGGLKSGERIIIGGTAGPTRSARLVVLTAAYPANLFSGGRNVANLDLAEARKDIAVAGYEHAIQTAFKEVSDALAATDTLRREEASRRSLAISSTASLRLSQARYDAGVDDYLRFLKAQRTDFSNQNTLIDIAA</sequence>
<feature type="domain" description="Multidrug resistance protein MdtA-like alpha-helical hairpin" evidence="5">
    <location>
        <begin position="105"/>
        <end position="172"/>
    </location>
</feature>
<comment type="subcellular location">
    <subcellularLocation>
        <location evidence="1">Cell inner membrane</location>
        <topology evidence="1">Lipid-anchor</topology>
    </subcellularLocation>
</comment>
<dbReference type="InterPro" id="IPR006143">
    <property type="entry name" value="RND_pump_MFP"/>
</dbReference>
<dbReference type="InterPro" id="IPR058624">
    <property type="entry name" value="MdtA-like_HH"/>
</dbReference>
<evidence type="ECO:0000256" key="4">
    <source>
        <dbReference type="SAM" id="Coils"/>
    </source>
</evidence>
<dbReference type="GO" id="GO:0046677">
    <property type="term" value="P:response to antibiotic"/>
    <property type="evidence" value="ECO:0007669"/>
    <property type="project" value="TreeGrafter"/>
</dbReference>
<dbReference type="GO" id="GO:0015562">
    <property type="term" value="F:efflux transmembrane transporter activity"/>
    <property type="evidence" value="ECO:0007669"/>
    <property type="project" value="InterPro"/>
</dbReference>
<gene>
    <name evidence="9" type="ORF">GRH90_02405</name>
</gene>
<reference evidence="9 10" key="1">
    <citation type="submission" date="2019-12" db="EMBL/GenBank/DDBJ databases">
        <authorList>
            <person name="Lee S.D."/>
        </authorList>
    </citation>
    <scope>NUCLEOTIDE SEQUENCE [LARGE SCALE GENOMIC DNA]</scope>
    <source>
        <strain evidence="9 10">SAP-6</strain>
    </source>
</reference>
<evidence type="ECO:0000259" key="6">
    <source>
        <dbReference type="Pfam" id="PF25917"/>
    </source>
</evidence>
<dbReference type="Proteomes" id="UP000461443">
    <property type="component" value="Unassembled WGS sequence"/>
</dbReference>
<accession>A0A845SE14</accession>
<comment type="caution">
    <text evidence="9">The sequence shown here is derived from an EMBL/GenBank/DDBJ whole genome shotgun (WGS) entry which is preliminary data.</text>
</comment>
<keyword evidence="10" id="KW-1185">Reference proteome</keyword>
<dbReference type="PANTHER" id="PTHR30158:SF24">
    <property type="entry name" value="HLYD FAMILY SECRETION PROTEIN"/>
    <property type="match status" value="1"/>
</dbReference>
<dbReference type="Pfam" id="PF25944">
    <property type="entry name" value="Beta-barrel_RND"/>
    <property type="match status" value="1"/>
</dbReference>
<dbReference type="EMBL" id="WUBS01000002">
    <property type="protein sequence ID" value="NDL61617.1"/>
    <property type="molecule type" value="Genomic_DNA"/>
</dbReference>
<reference evidence="9 10" key="2">
    <citation type="submission" date="2020-02" db="EMBL/GenBank/DDBJ databases">
        <title>The new genus of Enterobacteriales.</title>
        <authorList>
            <person name="Kim I.S."/>
        </authorList>
    </citation>
    <scope>NUCLEOTIDE SEQUENCE [LARGE SCALE GENOMIC DNA]</scope>
    <source>
        <strain evidence="9 10">SAP-6</strain>
    </source>
</reference>
<dbReference type="Gene3D" id="1.20.1600.10">
    <property type="entry name" value="Outer membrane efflux proteins (OEP)"/>
    <property type="match status" value="1"/>
</dbReference>
<dbReference type="Gene3D" id="2.40.30.170">
    <property type="match status" value="1"/>
</dbReference>
<organism evidence="9 10">
    <name type="scientific">Acerihabitans arboris</name>
    <dbReference type="NCBI Taxonomy" id="2691583"/>
    <lineage>
        <taxon>Bacteria</taxon>
        <taxon>Pseudomonadati</taxon>
        <taxon>Pseudomonadota</taxon>
        <taxon>Gammaproteobacteria</taxon>
        <taxon>Enterobacterales</taxon>
        <taxon>Pectobacteriaceae</taxon>
        <taxon>Acerihabitans</taxon>
    </lineage>
</organism>
<evidence type="ECO:0000256" key="1">
    <source>
        <dbReference type="ARBA" id="ARBA00004519"/>
    </source>
</evidence>
<evidence type="ECO:0000313" key="9">
    <source>
        <dbReference type="EMBL" id="NDL61617.1"/>
    </source>
</evidence>
<dbReference type="Gene3D" id="2.20.200.10">
    <property type="entry name" value="Outer membrane efflux proteins (OEP)"/>
    <property type="match status" value="1"/>
</dbReference>
<evidence type="ECO:0000256" key="2">
    <source>
        <dbReference type="ARBA" id="ARBA00007613"/>
    </source>
</evidence>
<dbReference type="AlphaFoldDB" id="A0A845SE14"/>
<dbReference type="Pfam" id="PF25876">
    <property type="entry name" value="HH_MFP_RND"/>
    <property type="match status" value="1"/>
</dbReference>
<dbReference type="InterPro" id="IPR058627">
    <property type="entry name" value="MdtA-like_C"/>
</dbReference>
<dbReference type="PANTHER" id="PTHR30158">
    <property type="entry name" value="ACRA/E-RELATED COMPONENT OF DRUG EFFLUX TRANSPORTER"/>
    <property type="match status" value="1"/>
</dbReference>
<dbReference type="Gene3D" id="2.40.50.100">
    <property type="match status" value="1"/>
</dbReference>
<dbReference type="InterPro" id="IPR003423">
    <property type="entry name" value="OMP_efflux"/>
</dbReference>
<dbReference type="Pfam" id="PF25917">
    <property type="entry name" value="BSH_RND"/>
    <property type="match status" value="1"/>
</dbReference>
<evidence type="ECO:0000259" key="5">
    <source>
        <dbReference type="Pfam" id="PF25876"/>
    </source>
</evidence>